<evidence type="ECO:0000259" key="1">
    <source>
        <dbReference type="Pfam" id="PF04480"/>
    </source>
</evidence>
<dbReference type="PANTHER" id="PTHR38590:SF1">
    <property type="entry name" value="BLL0828 PROTEIN"/>
    <property type="match status" value="1"/>
</dbReference>
<dbReference type="CDD" id="cd01038">
    <property type="entry name" value="Endonuclease_DUF559"/>
    <property type="match status" value="1"/>
</dbReference>
<accession>A0ABP8HV07</accession>
<dbReference type="SUPFAM" id="SSF52980">
    <property type="entry name" value="Restriction endonuclease-like"/>
    <property type="match status" value="1"/>
</dbReference>
<dbReference type="InterPro" id="IPR011335">
    <property type="entry name" value="Restrct_endonuc-II-like"/>
</dbReference>
<dbReference type="Proteomes" id="UP001501725">
    <property type="component" value="Unassembled WGS sequence"/>
</dbReference>
<organism evidence="2 3">
    <name type="scientific">Flaviaesturariibacter amylovorans</name>
    <dbReference type="NCBI Taxonomy" id="1084520"/>
    <lineage>
        <taxon>Bacteria</taxon>
        <taxon>Pseudomonadati</taxon>
        <taxon>Bacteroidota</taxon>
        <taxon>Chitinophagia</taxon>
        <taxon>Chitinophagales</taxon>
        <taxon>Chitinophagaceae</taxon>
        <taxon>Flaviaestuariibacter</taxon>
    </lineage>
</organism>
<evidence type="ECO:0000313" key="2">
    <source>
        <dbReference type="EMBL" id="GAA4345077.1"/>
    </source>
</evidence>
<dbReference type="PANTHER" id="PTHR38590">
    <property type="entry name" value="BLL0828 PROTEIN"/>
    <property type="match status" value="1"/>
</dbReference>
<keyword evidence="3" id="KW-1185">Reference proteome</keyword>
<gene>
    <name evidence="2" type="ORF">GCM10023184_46930</name>
</gene>
<name>A0ABP8HV07_9BACT</name>
<dbReference type="Pfam" id="PF04480">
    <property type="entry name" value="DUF559"/>
    <property type="match status" value="1"/>
</dbReference>
<comment type="caution">
    <text evidence="2">The sequence shown here is derived from an EMBL/GenBank/DDBJ whole genome shotgun (WGS) entry which is preliminary data.</text>
</comment>
<sequence length="148" mass="17344">MEENIRISYFEKGFQWTDRARFGRLKAYAKEMRANPTPAESKLWEMLQAHRIAGLHFRRQFIMLGYIVDFVCVRKALIIEADGPIHDTPDQAVYDAERTKQLEQLGFTVLRFPNEAILQNTETVRAQIEATVLNRPDLKLVFLKKRPH</sequence>
<evidence type="ECO:0000313" key="3">
    <source>
        <dbReference type="Proteomes" id="UP001501725"/>
    </source>
</evidence>
<dbReference type="InterPro" id="IPR007569">
    <property type="entry name" value="DUF559"/>
</dbReference>
<dbReference type="RefSeq" id="WP_345258499.1">
    <property type="nucleotide sequence ID" value="NZ_BAABGY010000020.1"/>
</dbReference>
<dbReference type="Gene3D" id="3.40.960.10">
    <property type="entry name" value="VSR Endonuclease"/>
    <property type="match status" value="1"/>
</dbReference>
<dbReference type="InterPro" id="IPR047216">
    <property type="entry name" value="Endonuclease_DUF559_bact"/>
</dbReference>
<proteinExistence type="predicted"/>
<feature type="domain" description="DUF559" evidence="1">
    <location>
        <begin position="25"/>
        <end position="130"/>
    </location>
</feature>
<dbReference type="EMBL" id="BAABGY010000020">
    <property type="protein sequence ID" value="GAA4345077.1"/>
    <property type="molecule type" value="Genomic_DNA"/>
</dbReference>
<protein>
    <recommendedName>
        <fullName evidence="1">DUF559 domain-containing protein</fullName>
    </recommendedName>
</protein>
<reference evidence="3" key="1">
    <citation type="journal article" date="2019" name="Int. J. Syst. Evol. Microbiol.">
        <title>The Global Catalogue of Microorganisms (GCM) 10K type strain sequencing project: providing services to taxonomists for standard genome sequencing and annotation.</title>
        <authorList>
            <consortium name="The Broad Institute Genomics Platform"/>
            <consortium name="The Broad Institute Genome Sequencing Center for Infectious Disease"/>
            <person name="Wu L."/>
            <person name="Ma J."/>
        </authorList>
    </citation>
    <scope>NUCLEOTIDE SEQUENCE [LARGE SCALE GENOMIC DNA]</scope>
    <source>
        <strain evidence="3">JCM 17919</strain>
    </source>
</reference>